<dbReference type="InterPro" id="IPR036748">
    <property type="entry name" value="MTH938-like_sf"/>
</dbReference>
<evidence type="ECO:0000256" key="4">
    <source>
        <dbReference type="ARBA" id="ARBA00049984"/>
    </source>
</evidence>
<dbReference type="CDD" id="cd05125">
    <property type="entry name" value="Mth938_2P1-like"/>
    <property type="match status" value="1"/>
</dbReference>
<evidence type="ECO:0000256" key="1">
    <source>
        <dbReference type="ARBA" id="ARBA00004173"/>
    </source>
</evidence>
<evidence type="ECO:0000256" key="5">
    <source>
        <dbReference type="SAM" id="MobiDB-lite"/>
    </source>
</evidence>
<dbReference type="AlphaFoldDB" id="A0A0X3PK30"/>
<proteinExistence type="inferred from homology"/>
<evidence type="ECO:0000313" key="6">
    <source>
        <dbReference type="EMBL" id="JAP52295.1"/>
    </source>
</evidence>
<sequence length="239" mass="26730">MILATYSRSLTGKLGLISRKFESLFHPCFRNLSSFSDALVDPKKGSSSAEVDIVNYSLDGVYLVGYNQYSFVLSNGVKMYGPVAAFPKNVFSWNVTSPMDINEESLSLFFALEPKLDILLIGKGSATEKIDYKSILRCCWKRNVNVEILPTPTAIGTFNFLNAEERYVAAALIPPIRLDVFDTDRRILKQLADGRELRKAIAETPESGLRQLPHERNKLITSKETPPLRSSTSDKSEKV</sequence>
<keyword evidence="3" id="KW-0496">Mitochondrion</keyword>
<dbReference type="PANTHER" id="PTHR21192">
    <property type="entry name" value="NUCLEAR PROTEIN E3-3"/>
    <property type="match status" value="1"/>
</dbReference>
<comment type="subcellular location">
    <subcellularLocation>
        <location evidence="1">Mitochondrion</location>
    </subcellularLocation>
</comment>
<dbReference type="Pfam" id="PF04430">
    <property type="entry name" value="DUF498"/>
    <property type="match status" value="1"/>
</dbReference>
<dbReference type="PANTHER" id="PTHR21192:SF2">
    <property type="entry name" value="NADH DEHYDROGENASE [UBIQUINONE] 1 ALPHA SUBCOMPLEX ASSEMBLY FACTOR 3"/>
    <property type="match status" value="1"/>
</dbReference>
<gene>
    <name evidence="6" type="primary">NDUF3</name>
    <name evidence="6" type="ORF">TR99213</name>
</gene>
<accession>A0A0X3PK30</accession>
<evidence type="ECO:0000256" key="2">
    <source>
        <dbReference type="ARBA" id="ARBA00021776"/>
    </source>
</evidence>
<dbReference type="GO" id="GO:0005743">
    <property type="term" value="C:mitochondrial inner membrane"/>
    <property type="evidence" value="ECO:0007669"/>
    <property type="project" value="TreeGrafter"/>
</dbReference>
<feature type="compositionally biased region" description="Polar residues" evidence="5">
    <location>
        <begin position="219"/>
        <end position="231"/>
    </location>
</feature>
<dbReference type="InterPro" id="IPR034095">
    <property type="entry name" value="NDUF3"/>
</dbReference>
<keyword evidence="6" id="KW-0830">Ubiquinone</keyword>
<evidence type="ECO:0000256" key="3">
    <source>
        <dbReference type="ARBA" id="ARBA00023128"/>
    </source>
</evidence>
<dbReference type="SUPFAM" id="SSF64076">
    <property type="entry name" value="MTH938-like"/>
    <property type="match status" value="1"/>
</dbReference>
<feature type="region of interest" description="Disordered" evidence="5">
    <location>
        <begin position="203"/>
        <end position="239"/>
    </location>
</feature>
<name>A0A0X3PK30_SCHSO</name>
<dbReference type="EMBL" id="GEEE01010930">
    <property type="protein sequence ID" value="JAP52295.1"/>
    <property type="molecule type" value="Transcribed_RNA"/>
</dbReference>
<dbReference type="GO" id="GO:0032981">
    <property type="term" value="P:mitochondrial respiratory chain complex I assembly"/>
    <property type="evidence" value="ECO:0007669"/>
    <property type="project" value="InterPro"/>
</dbReference>
<dbReference type="InterPro" id="IPR007523">
    <property type="entry name" value="NDUFAF3/AAMDC"/>
</dbReference>
<comment type="similarity">
    <text evidence="4">Belongs to the NDUFAF3 family.</text>
</comment>
<organism evidence="6">
    <name type="scientific">Schistocephalus solidus</name>
    <name type="common">Tapeworm</name>
    <dbReference type="NCBI Taxonomy" id="70667"/>
    <lineage>
        <taxon>Eukaryota</taxon>
        <taxon>Metazoa</taxon>
        <taxon>Spiralia</taxon>
        <taxon>Lophotrochozoa</taxon>
        <taxon>Platyhelminthes</taxon>
        <taxon>Cestoda</taxon>
        <taxon>Eucestoda</taxon>
        <taxon>Diphyllobothriidea</taxon>
        <taxon>Diphyllobothriidae</taxon>
        <taxon>Schistocephalus</taxon>
    </lineage>
</organism>
<reference evidence="6" key="1">
    <citation type="submission" date="2016-01" db="EMBL/GenBank/DDBJ databases">
        <title>Reference transcriptome for the parasite Schistocephalus solidus: insights into the molecular evolution of parasitism.</title>
        <authorList>
            <person name="Hebert F.O."/>
            <person name="Grambauer S."/>
            <person name="Barber I."/>
            <person name="Landry C.R."/>
            <person name="Aubin-Horth N."/>
        </authorList>
    </citation>
    <scope>NUCLEOTIDE SEQUENCE</scope>
</reference>
<dbReference type="Gene3D" id="3.40.1230.10">
    <property type="entry name" value="MTH938-like"/>
    <property type="match status" value="1"/>
</dbReference>
<protein>
    <recommendedName>
        <fullName evidence="2">NADH dehydrogenase [ubiquinone] 1 alpha subcomplex assembly factor 3</fullName>
    </recommendedName>
</protein>